<evidence type="ECO:0000313" key="2">
    <source>
        <dbReference type="Proteomes" id="UP001465755"/>
    </source>
</evidence>
<sequence>MDYDTGALSKVYPLQTKSPLAPLSYGAVGFHLLRSVALNTVPILLEFIQEIESAAEEDEEEPSFPFERFQGPYVWHVIISYCQTTFIQITRLLLERLVTVRASSRLAWKLTKDAGQSAVRKADLPRLQRLLKVPVTVCRTNVLLYIADFIVVNSVEGLSICLSEQPQGPVHPQQQGPVPLLTRVQRFANHPKTMLIRRRMICHACRAAICLAAGAAASGTAMASGFKLPCIDVGWVRG</sequence>
<dbReference type="PANTHER" id="PTHR36074:SF1">
    <property type="entry name" value="ISOPENTENYL-DIPHOSPHATE DELTA-ISOMERASE"/>
    <property type="match status" value="1"/>
</dbReference>
<gene>
    <name evidence="1" type="ORF">WJX73_006297</name>
</gene>
<organism evidence="1 2">
    <name type="scientific">Symbiochloris irregularis</name>
    <dbReference type="NCBI Taxonomy" id="706552"/>
    <lineage>
        <taxon>Eukaryota</taxon>
        <taxon>Viridiplantae</taxon>
        <taxon>Chlorophyta</taxon>
        <taxon>core chlorophytes</taxon>
        <taxon>Trebouxiophyceae</taxon>
        <taxon>Trebouxiales</taxon>
        <taxon>Trebouxiaceae</taxon>
        <taxon>Symbiochloris</taxon>
    </lineage>
</organism>
<dbReference type="PANTHER" id="PTHR36074">
    <property type="entry name" value="ISOPENTENYL-DIPHOSPHATE DELTA-ISOMERASE"/>
    <property type="match status" value="1"/>
</dbReference>
<proteinExistence type="predicted"/>
<evidence type="ECO:0000313" key="1">
    <source>
        <dbReference type="EMBL" id="KAK9810776.1"/>
    </source>
</evidence>
<dbReference type="AlphaFoldDB" id="A0AAW1PBN1"/>
<protein>
    <submittedName>
        <fullName evidence="1">Uncharacterized protein</fullName>
    </submittedName>
</protein>
<name>A0AAW1PBN1_9CHLO</name>
<dbReference type="EMBL" id="JALJOQ010000014">
    <property type="protein sequence ID" value="KAK9810776.1"/>
    <property type="molecule type" value="Genomic_DNA"/>
</dbReference>
<accession>A0AAW1PBN1</accession>
<keyword evidence="2" id="KW-1185">Reference proteome</keyword>
<comment type="caution">
    <text evidence="1">The sequence shown here is derived from an EMBL/GenBank/DDBJ whole genome shotgun (WGS) entry which is preliminary data.</text>
</comment>
<reference evidence="1 2" key="1">
    <citation type="journal article" date="2024" name="Nat. Commun.">
        <title>Phylogenomics reveals the evolutionary origins of lichenization in chlorophyte algae.</title>
        <authorList>
            <person name="Puginier C."/>
            <person name="Libourel C."/>
            <person name="Otte J."/>
            <person name="Skaloud P."/>
            <person name="Haon M."/>
            <person name="Grisel S."/>
            <person name="Petersen M."/>
            <person name="Berrin J.G."/>
            <person name="Delaux P.M."/>
            <person name="Dal Grande F."/>
            <person name="Keller J."/>
        </authorList>
    </citation>
    <scope>NUCLEOTIDE SEQUENCE [LARGE SCALE GENOMIC DNA]</scope>
    <source>
        <strain evidence="1 2">SAG 2036</strain>
    </source>
</reference>
<dbReference type="Proteomes" id="UP001465755">
    <property type="component" value="Unassembled WGS sequence"/>
</dbReference>